<dbReference type="PANTHER" id="PTHR34580:SF3">
    <property type="entry name" value="PROTEIN PAFB"/>
    <property type="match status" value="1"/>
</dbReference>
<feature type="domain" description="WYL" evidence="1">
    <location>
        <begin position="144"/>
        <end position="210"/>
    </location>
</feature>
<protein>
    <submittedName>
        <fullName evidence="3">Helix-turn-helix type 11 domain protein</fullName>
    </submittedName>
</protein>
<dbReference type="KEGG" id="mmai:sS8_2085"/>
<dbReference type="RefSeq" id="WP_119629525.1">
    <property type="nucleotide sequence ID" value="NZ_AP017928.1"/>
</dbReference>
<dbReference type="OrthoDB" id="9807255at2"/>
<evidence type="ECO:0000259" key="2">
    <source>
        <dbReference type="Pfam" id="PF25583"/>
    </source>
</evidence>
<sequence>MDRTERFYKIDQLIRERETVSQKAFLEELGISAATFKRDIEYMRNRFNAPIVWDRKSRGYRFGQHSRGGAYELPGLWFNASEIHALLTMRQLLADLQPRLLEPHIQPLLARLNALLGTGEHEWQEVEKRVRVFHVARRTVDLQHFEVVAQALLKRRRLRIVHYNRNTDETSERTVSPLRLIHYRENWYLDAWCHLRNAIRSFAVDALHSASAQLETAVEIPDEELDRKFATGCGIFSGSEIRWAELRFTPERARWVSREIWHPKQKGRFEPDGSYTLEIPYSEDPELIMDILKYGADVEVIAPEPLRARLKETIRVMAARYGQG</sequence>
<dbReference type="InterPro" id="IPR051534">
    <property type="entry name" value="CBASS_pafABC_assoc_protein"/>
</dbReference>
<feature type="domain" description="WCX" evidence="2">
    <location>
        <begin position="243"/>
        <end position="318"/>
    </location>
</feature>
<evidence type="ECO:0000259" key="1">
    <source>
        <dbReference type="Pfam" id="PF13280"/>
    </source>
</evidence>
<keyword evidence="4" id="KW-1185">Reference proteome</keyword>
<dbReference type="Proteomes" id="UP000266313">
    <property type="component" value="Chromosome"/>
</dbReference>
<evidence type="ECO:0000313" key="4">
    <source>
        <dbReference type="Proteomes" id="UP000266313"/>
    </source>
</evidence>
<reference evidence="3 4" key="1">
    <citation type="submission" date="2016-12" db="EMBL/GenBank/DDBJ databases">
        <title>Genome sequencing of Methylocaldum marinum.</title>
        <authorList>
            <person name="Takeuchi M."/>
            <person name="Kamagata Y."/>
            <person name="Hiraoka S."/>
            <person name="Oshima K."/>
            <person name="Hattori M."/>
            <person name="Iwasaki W."/>
        </authorList>
    </citation>
    <scope>NUCLEOTIDE SEQUENCE [LARGE SCALE GENOMIC DNA]</scope>
    <source>
        <strain evidence="3 4">S8</strain>
    </source>
</reference>
<dbReference type="PROSITE" id="PS52050">
    <property type="entry name" value="WYL"/>
    <property type="match status" value="1"/>
</dbReference>
<accession>A0A250KR17</accession>
<proteinExistence type="predicted"/>
<dbReference type="Pfam" id="PF13280">
    <property type="entry name" value="WYL"/>
    <property type="match status" value="1"/>
</dbReference>
<gene>
    <name evidence="3" type="ORF">sS8_2085</name>
</gene>
<dbReference type="InterPro" id="IPR036388">
    <property type="entry name" value="WH-like_DNA-bd_sf"/>
</dbReference>
<evidence type="ECO:0000313" key="3">
    <source>
        <dbReference type="EMBL" id="BBA34037.1"/>
    </source>
</evidence>
<dbReference type="PANTHER" id="PTHR34580">
    <property type="match status" value="1"/>
</dbReference>
<organism evidence="3 4">
    <name type="scientific">Methylocaldum marinum</name>
    <dbReference type="NCBI Taxonomy" id="1432792"/>
    <lineage>
        <taxon>Bacteria</taxon>
        <taxon>Pseudomonadati</taxon>
        <taxon>Pseudomonadota</taxon>
        <taxon>Gammaproteobacteria</taxon>
        <taxon>Methylococcales</taxon>
        <taxon>Methylococcaceae</taxon>
        <taxon>Methylocaldum</taxon>
    </lineage>
</organism>
<dbReference type="EMBL" id="AP017928">
    <property type="protein sequence ID" value="BBA34037.1"/>
    <property type="molecule type" value="Genomic_DNA"/>
</dbReference>
<name>A0A250KR17_9GAMM</name>
<dbReference type="Gene3D" id="1.10.10.10">
    <property type="entry name" value="Winged helix-like DNA-binding domain superfamily/Winged helix DNA-binding domain"/>
    <property type="match status" value="1"/>
</dbReference>
<dbReference type="InterPro" id="IPR057727">
    <property type="entry name" value="WCX_dom"/>
</dbReference>
<dbReference type="AlphaFoldDB" id="A0A250KR17"/>
<dbReference type="Pfam" id="PF25583">
    <property type="entry name" value="WCX"/>
    <property type="match status" value="1"/>
</dbReference>
<dbReference type="InterPro" id="IPR026881">
    <property type="entry name" value="WYL_dom"/>
</dbReference>